<proteinExistence type="predicted"/>
<keyword evidence="2" id="KW-1185">Reference proteome</keyword>
<organism evidence="1 2">
    <name type="scientific">Potamilus streckersoni</name>
    <dbReference type="NCBI Taxonomy" id="2493646"/>
    <lineage>
        <taxon>Eukaryota</taxon>
        <taxon>Metazoa</taxon>
        <taxon>Spiralia</taxon>
        <taxon>Lophotrochozoa</taxon>
        <taxon>Mollusca</taxon>
        <taxon>Bivalvia</taxon>
        <taxon>Autobranchia</taxon>
        <taxon>Heteroconchia</taxon>
        <taxon>Palaeoheterodonta</taxon>
        <taxon>Unionida</taxon>
        <taxon>Unionoidea</taxon>
        <taxon>Unionidae</taxon>
        <taxon>Ambleminae</taxon>
        <taxon>Lampsilini</taxon>
        <taxon>Potamilus</taxon>
    </lineage>
</organism>
<comment type="caution">
    <text evidence="1">The sequence shown here is derived from an EMBL/GenBank/DDBJ whole genome shotgun (WGS) entry which is preliminary data.</text>
</comment>
<reference evidence="1" key="2">
    <citation type="journal article" date="2021" name="Genome Biol. Evol.">
        <title>Developing a high-quality reference genome for a parasitic bivalve with doubly uniparental inheritance (Bivalvia: Unionida).</title>
        <authorList>
            <person name="Smith C.H."/>
        </authorList>
    </citation>
    <scope>NUCLEOTIDE SEQUENCE</scope>
    <source>
        <strain evidence="1">CHS0354</strain>
        <tissue evidence="1">Mantle</tissue>
    </source>
</reference>
<evidence type="ECO:0000313" key="1">
    <source>
        <dbReference type="EMBL" id="KAK3587302.1"/>
    </source>
</evidence>
<reference evidence="1" key="3">
    <citation type="submission" date="2023-05" db="EMBL/GenBank/DDBJ databases">
        <authorList>
            <person name="Smith C.H."/>
        </authorList>
    </citation>
    <scope>NUCLEOTIDE SEQUENCE</scope>
    <source>
        <strain evidence="1">CHS0354</strain>
        <tissue evidence="1">Mantle</tissue>
    </source>
</reference>
<dbReference type="AlphaFoldDB" id="A0AAE0S8C0"/>
<protein>
    <submittedName>
        <fullName evidence="1">Uncharacterized protein</fullName>
    </submittedName>
</protein>
<dbReference type="EMBL" id="JAEAOA010000698">
    <property type="protein sequence ID" value="KAK3587302.1"/>
    <property type="molecule type" value="Genomic_DNA"/>
</dbReference>
<reference evidence="1" key="1">
    <citation type="journal article" date="2021" name="Genome Biol. Evol.">
        <title>A High-Quality Reference Genome for a Parasitic Bivalve with Doubly Uniparental Inheritance (Bivalvia: Unionida).</title>
        <authorList>
            <person name="Smith C.H."/>
        </authorList>
    </citation>
    <scope>NUCLEOTIDE SEQUENCE</scope>
    <source>
        <strain evidence="1">CHS0354</strain>
    </source>
</reference>
<accession>A0AAE0S8C0</accession>
<sequence>MVLKHWIQHDAEEGINFRTDEKFQTDVSPQAIDIPYLHISWLRLVKINHVTKDETFIYLCEIYLTNQPEQRKVNHCSFLNCGQRDGLGLKDRFDGIGSWTFVYLTLLLEALKNVIRRRTCA</sequence>
<evidence type="ECO:0000313" key="2">
    <source>
        <dbReference type="Proteomes" id="UP001195483"/>
    </source>
</evidence>
<gene>
    <name evidence="1" type="ORF">CHS0354_011282</name>
</gene>
<dbReference type="Proteomes" id="UP001195483">
    <property type="component" value="Unassembled WGS sequence"/>
</dbReference>
<name>A0AAE0S8C0_9BIVA</name>